<feature type="transmembrane region" description="Helical" evidence="1">
    <location>
        <begin position="52"/>
        <end position="74"/>
    </location>
</feature>
<dbReference type="Proteomes" id="UP000812277">
    <property type="component" value="Unassembled WGS sequence"/>
</dbReference>
<dbReference type="EMBL" id="JAHZIJ010000008">
    <property type="protein sequence ID" value="MBW7475756.1"/>
    <property type="molecule type" value="Genomic_DNA"/>
</dbReference>
<evidence type="ECO:0000313" key="2">
    <source>
        <dbReference type="EMBL" id="MBW7475756.1"/>
    </source>
</evidence>
<proteinExistence type="predicted"/>
<sequence>MNWFIFSASIITFVVGLIHSVLGELLIFRKMKRGGFIPTDGGSVLRESNVRIIWATWHALTVFGWGMAFLLLWLARHSLHDTTFSLVANIVAGTMLAGSALVFIGTKGRHPGWVGLLIAAIFTWIGG</sequence>
<feature type="transmembrane region" description="Helical" evidence="1">
    <location>
        <begin position="86"/>
        <end position="104"/>
    </location>
</feature>
<comment type="caution">
    <text evidence="2">The sequence shown here is derived from an EMBL/GenBank/DDBJ whole genome shotgun (WGS) entry which is preliminary data.</text>
</comment>
<keyword evidence="1" id="KW-0812">Transmembrane</keyword>
<keyword evidence="1" id="KW-1133">Transmembrane helix</keyword>
<protein>
    <submittedName>
        <fullName evidence="2">Uncharacterized protein</fullName>
    </submittedName>
</protein>
<evidence type="ECO:0000256" key="1">
    <source>
        <dbReference type="SAM" id="Phobius"/>
    </source>
</evidence>
<evidence type="ECO:0000313" key="3">
    <source>
        <dbReference type="Proteomes" id="UP000812277"/>
    </source>
</evidence>
<organism evidence="2 3">
    <name type="scientific">Paenibacillus oenotherae</name>
    <dbReference type="NCBI Taxonomy" id="1435645"/>
    <lineage>
        <taxon>Bacteria</taxon>
        <taxon>Bacillati</taxon>
        <taxon>Bacillota</taxon>
        <taxon>Bacilli</taxon>
        <taxon>Bacillales</taxon>
        <taxon>Paenibacillaceae</taxon>
        <taxon>Paenibacillus</taxon>
    </lineage>
</organism>
<dbReference type="RefSeq" id="WP_219872998.1">
    <property type="nucleotide sequence ID" value="NZ_JAHZIJ010000008.1"/>
</dbReference>
<name>A0ABS7D7A8_9BACL</name>
<gene>
    <name evidence="2" type="ORF">K0T92_13460</name>
</gene>
<feature type="transmembrane region" description="Helical" evidence="1">
    <location>
        <begin position="110"/>
        <end position="126"/>
    </location>
</feature>
<keyword evidence="1" id="KW-0472">Membrane</keyword>
<keyword evidence="3" id="KW-1185">Reference proteome</keyword>
<reference evidence="2 3" key="1">
    <citation type="submission" date="2021-07" db="EMBL/GenBank/DDBJ databases">
        <title>Paenibacillus radiodurans sp. nov., isolated from the southeastern edge of Tengger Desert.</title>
        <authorList>
            <person name="Zhang G."/>
        </authorList>
    </citation>
    <scope>NUCLEOTIDE SEQUENCE [LARGE SCALE GENOMIC DNA]</scope>
    <source>
        <strain evidence="2 3">DT7-4</strain>
    </source>
</reference>
<accession>A0ABS7D7A8</accession>